<feature type="compositionally biased region" description="Polar residues" evidence="1">
    <location>
        <begin position="23"/>
        <end position="39"/>
    </location>
</feature>
<feature type="compositionally biased region" description="Polar residues" evidence="1">
    <location>
        <begin position="84"/>
        <end position="98"/>
    </location>
</feature>
<organism evidence="2 3">
    <name type="scientific">Carya illinoinensis</name>
    <name type="common">Pecan</name>
    <dbReference type="NCBI Taxonomy" id="32201"/>
    <lineage>
        <taxon>Eukaryota</taxon>
        <taxon>Viridiplantae</taxon>
        <taxon>Streptophyta</taxon>
        <taxon>Embryophyta</taxon>
        <taxon>Tracheophyta</taxon>
        <taxon>Spermatophyta</taxon>
        <taxon>Magnoliopsida</taxon>
        <taxon>eudicotyledons</taxon>
        <taxon>Gunneridae</taxon>
        <taxon>Pentapetalae</taxon>
        <taxon>rosids</taxon>
        <taxon>fabids</taxon>
        <taxon>Fagales</taxon>
        <taxon>Juglandaceae</taxon>
        <taxon>Carya</taxon>
    </lineage>
</organism>
<protein>
    <submittedName>
        <fullName evidence="2">Uncharacterized protein</fullName>
    </submittedName>
</protein>
<accession>A0A922EQ33</accession>
<dbReference type="EMBL" id="CM031830">
    <property type="protein sequence ID" value="KAG6706825.1"/>
    <property type="molecule type" value="Genomic_DNA"/>
</dbReference>
<sequence length="256" mass="29231">MSGRAEPTSLKKRKNAGIEEFSWNIQTHSDNMQTTSFGQHSTHTKHSTNHHSDSLTKHMQTTSFGQHSTHTKHSTNHHSDSLTKHMQTTSFRTCNSHSHMQDHSESSSHNTMHGQQELQSNMQHSSFQEKTHAMRSFGPCIQNMHMDRTEKCMQQQVSLGQQSRPLGSNHHSTHNFATKHMQQQTTSRPFGQQQHMHSRKKLSDHNFAAKHTTAAHNSHMHKCSKGFTRTTHIQLAHAMNTPITAIKGRRRGEFGQ</sequence>
<evidence type="ECO:0000313" key="2">
    <source>
        <dbReference type="EMBL" id="KAG6706825.1"/>
    </source>
</evidence>
<name>A0A922EQ33_CARIL</name>
<evidence type="ECO:0000256" key="1">
    <source>
        <dbReference type="SAM" id="MobiDB-lite"/>
    </source>
</evidence>
<feature type="compositionally biased region" description="Polar residues" evidence="1">
    <location>
        <begin position="57"/>
        <end position="66"/>
    </location>
</feature>
<feature type="compositionally biased region" description="Polar residues" evidence="1">
    <location>
        <begin position="107"/>
        <end position="126"/>
    </location>
</feature>
<feature type="region of interest" description="Disordered" evidence="1">
    <location>
        <begin position="23"/>
        <end position="130"/>
    </location>
</feature>
<gene>
    <name evidence="2" type="ORF">I3842_06G000900</name>
</gene>
<dbReference type="Proteomes" id="UP000811246">
    <property type="component" value="Chromosome 6"/>
</dbReference>
<dbReference type="AlphaFoldDB" id="A0A922EQ33"/>
<evidence type="ECO:0000313" key="3">
    <source>
        <dbReference type="Proteomes" id="UP000811246"/>
    </source>
</evidence>
<comment type="caution">
    <text evidence="2">The sequence shown here is derived from an EMBL/GenBank/DDBJ whole genome shotgun (WGS) entry which is preliminary data.</text>
</comment>
<proteinExistence type="predicted"/>
<reference evidence="2" key="1">
    <citation type="submission" date="2021-01" db="EMBL/GenBank/DDBJ databases">
        <authorList>
            <person name="Lovell J.T."/>
            <person name="Bentley N."/>
            <person name="Bhattarai G."/>
            <person name="Jenkins J.W."/>
            <person name="Sreedasyam A."/>
            <person name="Alarcon Y."/>
            <person name="Bock C."/>
            <person name="Boston L."/>
            <person name="Carlson J."/>
            <person name="Cervantes K."/>
            <person name="Clermont K."/>
            <person name="Krom N."/>
            <person name="Kubenka K."/>
            <person name="Mamidi S."/>
            <person name="Mattison C."/>
            <person name="Monteros M."/>
            <person name="Pisani C."/>
            <person name="Plott C."/>
            <person name="Rajasekar S."/>
            <person name="Rhein H.S."/>
            <person name="Rohla C."/>
            <person name="Song M."/>
            <person name="Hilaire R.S."/>
            <person name="Shu S."/>
            <person name="Wells L."/>
            <person name="Wang X."/>
            <person name="Webber J."/>
            <person name="Heerema R.J."/>
            <person name="Klein P."/>
            <person name="Conner P."/>
            <person name="Grauke L."/>
            <person name="Grimwood J."/>
            <person name="Schmutz J."/>
            <person name="Randall J.J."/>
        </authorList>
    </citation>
    <scope>NUCLEOTIDE SEQUENCE</scope>
    <source>
        <tissue evidence="2">Leaf</tissue>
    </source>
</reference>